<dbReference type="EC" id="2.1.1.77" evidence="3"/>
<evidence type="ECO:0000256" key="5">
    <source>
        <dbReference type="ARBA" id="ARBA00022490"/>
    </source>
</evidence>
<dbReference type="OrthoDB" id="9765084at2"/>
<protein>
    <recommendedName>
        <fullName evidence="4">Protein-L-isoaspartate O-methyltransferase</fullName>
        <ecNumber evidence="3">2.1.1.77</ecNumber>
    </recommendedName>
    <alternativeName>
        <fullName evidence="11">L-isoaspartyl protein carboxyl methyltransferase</fullName>
    </alternativeName>
    <alternativeName>
        <fullName evidence="9">Protein L-isoaspartyl methyltransferase</fullName>
    </alternativeName>
    <alternativeName>
        <fullName evidence="10">Protein-beta-aspartate methyltransferase</fullName>
    </alternativeName>
</protein>
<keyword evidence="6" id="KW-0489">Methyltransferase</keyword>
<dbReference type="InterPro" id="IPR000682">
    <property type="entry name" value="PCMT"/>
</dbReference>
<comment type="similarity">
    <text evidence="2">Belongs to the methyltransferase superfamily. L-isoaspartyl/D-aspartyl protein methyltransferase family.</text>
</comment>
<organism evidence="12 13">
    <name type="scientific">Mesorhizobium wenxiniae</name>
    <dbReference type="NCBI Taxonomy" id="2014805"/>
    <lineage>
        <taxon>Bacteria</taxon>
        <taxon>Pseudomonadati</taxon>
        <taxon>Pseudomonadota</taxon>
        <taxon>Alphaproteobacteria</taxon>
        <taxon>Hyphomicrobiales</taxon>
        <taxon>Phyllobacteriaceae</taxon>
        <taxon>Mesorhizobium</taxon>
    </lineage>
</organism>
<comment type="subcellular location">
    <subcellularLocation>
        <location evidence="1">Cytoplasm</location>
    </subcellularLocation>
</comment>
<sequence length="342" mass="37340">MGDTDINAAFAGVDIARFAPRGHERFDGPIRTFSDADGTTLSAISDRTFLRWIIRELGDLRGKRIYEIGTGTGYLVSVLSLLAGREGDVPLIFGCEIIPDLFDQSQRALIGTSGVRVQLGDWVDRLPELGLFDVIIATSAFRGIPRLLREALRVPGGMLAMPVAIPGGGDCFTIFLATEKGLLTVGARMSVSVPTTGSIADEDTWYIPLEKLIDPRPKSFLHIEKGRGFGHPVLDSLAFRSYLFGAEPNFRAVNLGVERTFDLTHYSFGLIDSERRSGALYHGRDIVVFGDLGLEFAGTLAAHRERWQANGQSDLSRVHYHIPWTAFDADQLPSGYVAALGG</sequence>
<evidence type="ECO:0000256" key="8">
    <source>
        <dbReference type="ARBA" id="ARBA00022691"/>
    </source>
</evidence>
<keyword evidence="13" id="KW-1185">Reference proteome</keyword>
<accession>A0A271KH56</accession>
<dbReference type="RefSeq" id="WP_091595766.1">
    <property type="nucleotide sequence ID" value="NZ_NPKH01000020.1"/>
</dbReference>
<evidence type="ECO:0000256" key="1">
    <source>
        <dbReference type="ARBA" id="ARBA00004496"/>
    </source>
</evidence>
<dbReference type="PANTHER" id="PTHR11579">
    <property type="entry name" value="PROTEIN-L-ISOASPARTATE O-METHYLTRANSFERASE"/>
    <property type="match status" value="1"/>
</dbReference>
<evidence type="ECO:0000256" key="6">
    <source>
        <dbReference type="ARBA" id="ARBA00022603"/>
    </source>
</evidence>
<evidence type="ECO:0000313" key="12">
    <source>
        <dbReference type="EMBL" id="PAP95103.1"/>
    </source>
</evidence>
<evidence type="ECO:0000256" key="3">
    <source>
        <dbReference type="ARBA" id="ARBA00011890"/>
    </source>
</evidence>
<dbReference type="InterPro" id="IPR029063">
    <property type="entry name" value="SAM-dependent_MTases_sf"/>
</dbReference>
<evidence type="ECO:0000256" key="11">
    <source>
        <dbReference type="ARBA" id="ARBA00031350"/>
    </source>
</evidence>
<dbReference type="Pfam" id="PF01135">
    <property type="entry name" value="PCMT"/>
    <property type="match status" value="1"/>
</dbReference>
<dbReference type="GO" id="GO:0005737">
    <property type="term" value="C:cytoplasm"/>
    <property type="evidence" value="ECO:0007669"/>
    <property type="project" value="UniProtKB-SubCell"/>
</dbReference>
<dbReference type="GO" id="GO:0004719">
    <property type="term" value="F:protein-L-isoaspartate (D-aspartate) O-methyltransferase activity"/>
    <property type="evidence" value="ECO:0007669"/>
    <property type="project" value="UniProtKB-EC"/>
</dbReference>
<gene>
    <name evidence="12" type="ORF">CIT31_13555</name>
</gene>
<evidence type="ECO:0000256" key="7">
    <source>
        <dbReference type="ARBA" id="ARBA00022679"/>
    </source>
</evidence>
<keyword evidence="7" id="KW-0808">Transferase</keyword>
<dbReference type="AlphaFoldDB" id="A0A271KH56"/>
<keyword evidence="5" id="KW-0963">Cytoplasm</keyword>
<dbReference type="SUPFAM" id="SSF53335">
    <property type="entry name" value="S-adenosyl-L-methionine-dependent methyltransferases"/>
    <property type="match status" value="1"/>
</dbReference>
<evidence type="ECO:0000256" key="10">
    <source>
        <dbReference type="ARBA" id="ARBA00031323"/>
    </source>
</evidence>
<evidence type="ECO:0000256" key="2">
    <source>
        <dbReference type="ARBA" id="ARBA00005369"/>
    </source>
</evidence>
<comment type="caution">
    <text evidence="12">The sequence shown here is derived from an EMBL/GenBank/DDBJ whole genome shotgun (WGS) entry which is preliminary data.</text>
</comment>
<dbReference type="CDD" id="cd02440">
    <property type="entry name" value="AdoMet_MTases"/>
    <property type="match status" value="1"/>
</dbReference>
<dbReference type="PANTHER" id="PTHR11579:SF0">
    <property type="entry name" value="PROTEIN-L-ISOASPARTATE(D-ASPARTATE) O-METHYLTRANSFERASE"/>
    <property type="match status" value="1"/>
</dbReference>
<dbReference type="GO" id="GO:0032259">
    <property type="term" value="P:methylation"/>
    <property type="evidence" value="ECO:0007669"/>
    <property type="project" value="UniProtKB-KW"/>
</dbReference>
<evidence type="ECO:0000256" key="9">
    <source>
        <dbReference type="ARBA" id="ARBA00030757"/>
    </source>
</evidence>
<name>A0A271KH56_9HYPH</name>
<keyword evidence="8" id="KW-0949">S-adenosyl-L-methionine</keyword>
<proteinExistence type="inferred from homology"/>
<dbReference type="EMBL" id="NPKH01000020">
    <property type="protein sequence ID" value="PAP95103.1"/>
    <property type="molecule type" value="Genomic_DNA"/>
</dbReference>
<evidence type="ECO:0000313" key="13">
    <source>
        <dbReference type="Proteomes" id="UP000215931"/>
    </source>
</evidence>
<dbReference type="Gene3D" id="3.40.50.150">
    <property type="entry name" value="Vaccinia Virus protein VP39"/>
    <property type="match status" value="1"/>
</dbReference>
<evidence type="ECO:0000256" key="4">
    <source>
        <dbReference type="ARBA" id="ARBA00013346"/>
    </source>
</evidence>
<dbReference type="Proteomes" id="UP000215931">
    <property type="component" value="Unassembled WGS sequence"/>
</dbReference>
<reference evidence="12 13" key="1">
    <citation type="submission" date="2017-08" db="EMBL/GenBank/DDBJ databases">
        <title>Mesorhizobium wenxinae sp. nov., a novel rhizobial species isolated from root nodules of chickpea (Cicer arietinum L.).</title>
        <authorList>
            <person name="Zhang J."/>
        </authorList>
    </citation>
    <scope>NUCLEOTIDE SEQUENCE [LARGE SCALE GENOMIC DNA]</scope>
    <source>
        <strain evidence="13">WYCCWR 10019</strain>
    </source>
</reference>